<sequence>MRNCLMSGKEEGELVFEGVQSVFSLICNVFGFPWDSIFLYIQVSLIINRLGTKEMKSRPRQIDPTKPKHSLMQKDKKQTQKIQNKSLLLINSQKKSKLHTFNQLLIRSKPKQFEEPTLKSQLPAKCREDYISYKAPVYPDGTAYELTEEDIHFLSTINEKLQHPVHIEDFEQYLALLDQKSGKDVEIDFTEFLKLKLPLPKTINIQMQSTQELLYAYFKKQRQHFSRSLTRYLMHPYYEDNNPHLAFRPRSQPMDRTMKLRRGNLQNTRGVIEMENVGQKIVMLKKDLLMVSNLIDQSLQREKAMEIDRRFNFCKFIKEFLDQSKREKDNNSEIKQWPKDCFVRDCSEKCSINIVEKSEEMFDHITKEILHWKEQNEIQKRDKLKKEDQIVRYEKQIEDLIIEKQKYEEKPIVQPPPPIVQPPIVPPPIPVIPQEPPDEKSESVARFLATLYLEARKYQLTFDQVLSDSFPIYKIQHQQQPLNSKSIFPFSLMQIEGNDLVYKVKKDNCLEKNDKAYWENYTDPSLSNTLYYQNDYFKQKVNDIMEMADMDQMVYAQGQDDDKQDEDDKLFKKKVKGSTTRLTGSNGGQIK</sequence>
<keyword evidence="4" id="KW-1185">Reference proteome</keyword>
<organism evidence="3 4">
    <name type="scientific">Paramecium pentaurelia</name>
    <dbReference type="NCBI Taxonomy" id="43138"/>
    <lineage>
        <taxon>Eukaryota</taxon>
        <taxon>Sar</taxon>
        <taxon>Alveolata</taxon>
        <taxon>Ciliophora</taxon>
        <taxon>Intramacronucleata</taxon>
        <taxon>Oligohymenophorea</taxon>
        <taxon>Peniculida</taxon>
        <taxon>Parameciidae</taxon>
        <taxon>Paramecium</taxon>
    </lineage>
</organism>
<dbReference type="Proteomes" id="UP000689195">
    <property type="component" value="Unassembled WGS sequence"/>
</dbReference>
<evidence type="ECO:0008006" key="5">
    <source>
        <dbReference type="Google" id="ProtNLM"/>
    </source>
</evidence>
<gene>
    <name evidence="3" type="ORF">PPENT_87.1.T1300140</name>
</gene>
<evidence type="ECO:0000256" key="2">
    <source>
        <dbReference type="SAM" id="MobiDB-lite"/>
    </source>
</evidence>
<protein>
    <recommendedName>
        <fullName evidence="5">Enhancer of polycomb-like protein</fullName>
    </recommendedName>
</protein>
<evidence type="ECO:0000313" key="4">
    <source>
        <dbReference type="Proteomes" id="UP000689195"/>
    </source>
</evidence>
<feature type="region of interest" description="Disordered" evidence="2">
    <location>
        <begin position="557"/>
        <end position="591"/>
    </location>
</feature>
<name>A0A8S1XMM9_9CILI</name>
<feature type="coiled-coil region" evidence="1">
    <location>
        <begin position="376"/>
        <end position="410"/>
    </location>
</feature>
<evidence type="ECO:0000256" key="1">
    <source>
        <dbReference type="SAM" id="Coils"/>
    </source>
</evidence>
<dbReference type="AlphaFoldDB" id="A0A8S1XMM9"/>
<reference evidence="3" key="1">
    <citation type="submission" date="2021-01" db="EMBL/GenBank/DDBJ databases">
        <authorList>
            <consortium name="Genoscope - CEA"/>
            <person name="William W."/>
        </authorList>
    </citation>
    <scope>NUCLEOTIDE SEQUENCE</scope>
</reference>
<feature type="region of interest" description="Disordered" evidence="2">
    <location>
        <begin position="56"/>
        <end position="76"/>
    </location>
</feature>
<accession>A0A8S1XMM9</accession>
<comment type="caution">
    <text evidence="3">The sequence shown here is derived from an EMBL/GenBank/DDBJ whole genome shotgun (WGS) entry which is preliminary data.</text>
</comment>
<evidence type="ECO:0000313" key="3">
    <source>
        <dbReference type="EMBL" id="CAD8202291.1"/>
    </source>
</evidence>
<proteinExistence type="predicted"/>
<dbReference type="EMBL" id="CAJJDO010000130">
    <property type="protein sequence ID" value="CAD8202291.1"/>
    <property type="molecule type" value="Genomic_DNA"/>
</dbReference>
<keyword evidence="1" id="KW-0175">Coiled coil</keyword>
<dbReference type="OrthoDB" id="294565at2759"/>